<protein>
    <recommendedName>
        <fullName evidence="3">Reverse transcriptase domain-containing protein</fullName>
    </recommendedName>
</protein>
<dbReference type="Proteomes" id="UP000324800">
    <property type="component" value="Unassembled WGS sequence"/>
</dbReference>
<comment type="caution">
    <text evidence="1">The sequence shown here is derived from an EMBL/GenBank/DDBJ whole genome shotgun (WGS) entry which is preliminary data.</text>
</comment>
<evidence type="ECO:0008006" key="3">
    <source>
        <dbReference type="Google" id="ProtNLM"/>
    </source>
</evidence>
<reference evidence="1 2" key="1">
    <citation type="submission" date="2019-03" db="EMBL/GenBank/DDBJ databases">
        <title>Single cell metagenomics reveals metabolic interactions within the superorganism composed of flagellate Streblomastix strix and complex community of Bacteroidetes bacteria on its surface.</title>
        <authorList>
            <person name="Treitli S.C."/>
            <person name="Kolisko M."/>
            <person name="Husnik F."/>
            <person name="Keeling P."/>
            <person name="Hampl V."/>
        </authorList>
    </citation>
    <scope>NUCLEOTIDE SEQUENCE [LARGE SCALE GENOMIC DNA]</scope>
    <source>
        <strain evidence="1">ST1C</strain>
    </source>
</reference>
<accession>A0A5J4VB35</accession>
<sequence>MKDQDEEAGCQGQGFTDHAKDVRLAVYRDHGSTDTAYKIVVNSVHERTLKQVQFRTTHSRILIFTRVRSGKKLGNLSQNKLMSCFNTSNWPFCLQKRSIHVYDSGSQYRRISGHLNQLLTRRTPKSKEHTNLKVDSVTSQTRGKNVQNLRPILKPDDQMIKIDLESAYHHIQVNKELRPFLCFPFNQKSFFNKAMRIGLNMAN</sequence>
<dbReference type="SUPFAM" id="SSF56672">
    <property type="entry name" value="DNA/RNA polymerases"/>
    <property type="match status" value="1"/>
</dbReference>
<organism evidence="1 2">
    <name type="scientific">Streblomastix strix</name>
    <dbReference type="NCBI Taxonomy" id="222440"/>
    <lineage>
        <taxon>Eukaryota</taxon>
        <taxon>Metamonada</taxon>
        <taxon>Preaxostyla</taxon>
        <taxon>Oxymonadida</taxon>
        <taxon>Streblomastigidae</taxon>
        <taxon>Streblomastix</taxon>
    </lineage>
</organism>
<dbReference type="EMBL" id="SNRW01008299">
    <property type="protein sequence ID" value="KAA6379743.1"/>
    <property type="molecule type" value="Genomic_DNA"/>
</dbReference>
<proteinExistence type="predicted"/>
<name>A0A5J4VB35_9EUKA</name>
<dbReference type="AlphaFoldDB" id="A0A5J4VB35"/>
<gene>
    <name evidence="1" type="ORF">EZS28_024730</name>
</gene>
<dbReference type="InterPro" id="IPR043502">
    <property type="entry name" value="DNA/RNA_pol_sf"/>
</dbReference>
<evidence type="ECO:0000313" key="1">
    <source>
        <dbReference type="EMBL" id="KAA6379743.1"/>
    </source>
</evidence>
<evidence type="ECO:0000313" key="2">
    <source>
        <dbReference type="Proteomes" id="UP000324800"/>
    </source>
</evidence>